<evidence type="ECO:0000256" key="1">
    <source>
        <dbReference type="SAM" id="MobiDB-lite"/>
    </source>
</evidence>
<sequence length="119" mass="13047">MLQHVTGNSTKRRTSLIVGGGHIIKTARTWGGGCGPAITQTINPPHCTSHVLVFVLRSRMSVLSVKKFVYANGQVILAPSACELQTKSYEKPELGLRPESQSKSRPKLESKARRNRDHG</sequence>
<dbReference type="EMBL" id="BGZK01000240">
    <property type="protein sequence ID" value="GBP31001.1"/>
    <property type="molecule type" value="Genomic_DNA"/>
</dbReference>
<name>A0A4C1UWY5_EUMVA</name>
<gene>
    <name evidence="2" type="ORF">EVAR_81900_1</name>
</gene>
<dbReference type="Proteomes" id="UP000299102">
    <property type="component" value="Unassembled WGS sequence"/>
</dbReference>
<evidence type="ECO:0000313" key="2">
    <source>
        <dbReference type="EMBL" id="GBP31001.1"/>
    </source>
</evidence>
<reference evidence="2 3" key="1">
    <citation type="journal article" date="2019" name="Commun. Biol.">
        <title>The bagworm genome reveals a unique fibroin gene that provides high tensile strength.</title>
        <authorList>
            <person name="Kono N."/>
            <person name="Nakamura H."/>
            <person name="Ohtoshi R."/>
            <person name="Tomita M."/>
            <person name="Numata K."/>
            <person name="Arakawa K."/>
        </authorList>
    </citation>
    <scope>NUCLEOTIDE SEQUENCE [LARGE SCALE GENOMIC DNA]</scope>
</reference>
<organism evidence="2 3">
    <name type="scientific">Eumeta variegata</name>
    <name type="common">Bagworm moth</name>
    <name type="synonym">Eumeta japonica</name>
    <dbReference type="NCBI Taxonomy" id="151549"/>
    <lineage>
        <taxon>Eukaryota</taxon>
        <taxon>Metazoa</taxon>
        <taxon>Ecdysozoa</taxon>
        <taxon>Arthropoda</taxon>
        <taxon>Hexapoda</taxon>
        <taxon>Insecta</taxon>
        <taxon>Pterygota</taxon>
        <taxon>Neoptera</taxon>
        <taxon>Endopterygota</taxon>
        <taxon>Lepidoptera</taxon>
        <taxon>Glossata</taxon>
        <taxon>Ditrysia</taxon>
        <taxon>Tineoidea</taxon>
        <taxon>Psychidae</taxon>
        <taxon>Oiketicinae</taxon>
        <taxon>Eumeta</taxon>
    </lineage>
</organism>
<accession>A0A4C1UWY5</accession>
<protein>
    <submittedName>
        <fullName evidence="2">Uncharacterized protein</fullName>
    </submittedName>
</protein>
<feature type="region of interest" description="Disordered" evidence="1">
    <location>
        <begin position="89"/>
        <end position="119"/>
    </location>
</feature>
<keyword evidence="3" id="KW-1185">Reference proteome</keyword>
<dbReference type="AlphaFoldDB" id="A0A4C1UWY5"/>
<comment type="caution">
    <text evidence="2">The sequence shown here is derived from an EMBL/GenBank/DDBJ whole genome shotgun (WGS) entry which is preliminary data.</text>
</comment>
<evidence type="ECO:0000313" key="3">
    <source>
        <dbReference type="Proteomes" id="UP000299102"/>
    </source>
</evidence>
<proteinExistence type="predicted"/>